<proteinExistence type="predicted"/>
<comment type="caution">
    <text evidence="1">The sequence shown here is derived from an EMBL/GenBank/DDBJ whole genome shotgun (WGS) entry which is preliminary data.</text>
</comment>
<dbReference type="AlphaFoldDB" id="A0AAN5C7M4"/>
<dbReference type="EMBL" id="BTRK01000001">
    <property type="protein sequence ID" value="GMR31476.1"/>
    <property type="molecule type" value="Genomic_DNA"/>
</dbReference>
<protein>
    <submittedName>
        <fullName evidence="1">Uncharacterized protein</fullName>
    </submittedName>
</protein>
<evidence type="ECO:0000313" key="2">
    <source>
        <dbReference type="Proteomes" id="UP001328107"/>
    </source>
</evidence>
<name>A0AAN5C7M4_9BILA</name>
<organism evidence="1 2">
    <name type="scientific">Pristionchus mayeri</name>
    <dbReference type="NCBI Taxonomy" id="1317129"/>
    <lineage>
        <taxon>Eukaryota</taxon>
        <taxon>Metazoa</taxon>
        <taxon>Ecdysozoa</taxon>
        <taxon>Nematoda</taxon>
        <taxon>Chromadorea</taxon>
        <taxon>Rhabditida</taxon>
        <taxon>Rhabditina</taxon>
        <taxon>Diplogasteromorpha</taxon>
        <taxon>Diplogasteroidea</taxon>
        <taxon>Neodiplogasteridae</taxon>
        <taxon>Pristionchus</taxon>
    </lineage>
</organism>
<keyword evidence="2" id="KW-1185">Reference proteome</keyword>
<evidence type="ECO:0000313" key="1">
    <source>
        <dbReference type="EMBL" id="GMR31476.1"/>
    </source>
</evidence>
<reference evidence="2" key="1">
    <citation type="submission" date="2022-10" db="EMBL/GenBank/DDBJ databases">
        <title>Genome assembly of Pristionchus species.</title>
        <authorList>
            <person name="Yoshida K."/>
            <person name="Sommer R.J."/>
        </authorList>
    </citation>
    <scope>NUCLEOTIDE SEQUENCE [LARGE SCALE GENOMIC DNA]</scope>
    <source>
        <strain evidence="2">RS5460</strain>
    </source>
</reference>
<sequence>MMSVIFDLRDNSSHLGETDNRAFSASHLQANEGVIVGGRRGGLAQSRLVGRQRQGYGKSRLERLLLGHGEGQLGGNTSGRGGTLAREVHLWKDLGQVSLHVRLLSLHDQLVEGDEGNGHGEDDTRGNSGASNDGHCILCRFFVDQRSEMVLELLGQLESVCEWWREEVRV</sequence>
<gene>
    <name evidence="1" type="ORF">PMAYCL1PPCAC_01671</name>
</gene>
<dbReference type="Proteomes" id="UP001328107">
    <property type="component" value="Unassembled WGS sequence"/>
</dbReference>
<accession>A0AAN5C7M4</accession>